<dbReference type="SUPFAM" id="SSF52047">
    <property type="entry name" value="RNI-like"/>
    <property type="match status" value="1"/>
</dbReference>
<proteinExistence type="predicted"/>
<feature type="region of interest" description="Disordered" evidence="1">
    <location>
        <begin position="497"/>
        <end position="542"/>
    </location>
</feature>
<dbReference type="Proteomes" id="UP000244855">
    <property type="component" value="Unassembled WGS sequence"/>
</dbReference>
<organism evidence="2 3">
    <name type="scientific">Periconia macrospinosa</name>
    <dbReference type="NCBI Taxonomy" id="97972"/>
    <lineage>
        <taxon>Eukaryota</taxon>
        <taxon>Fungi</taxon>
        <taxon>Dikarya</taxon>
        <taxon>Ascomycota</taxon>
        <taxon>Pezizomycotina</taxon>
        <taxon>Dothideomycetes</taxon>
        <taxon>Pleosporomycetidae</taxon>
        <taxon>Pleosporales</taxon>
        <taxon>Massarineae</taxon>
        <taxon>Periconiaceae</taxon>
        <taxon>Periconia</taxon>
    </lineage>
</organism>
<dbReference type="AlphaFoldDB" id="A0A2V1DNL2"/>
<feature type="compositionally biased region" description="Low complexity" evidence="1">
    <location>
        <begin position="502"/>
        <end position="511"/>
    </location>
</feature>
<sequence>MRRLRQTHLGGTATDCLTIVDLASSAVRAETSAQQHSAPSSARKPYILQLPDEILIAIVKFAARKSSSGALHICNECLDTCRFSWDEHATRPWDYHSLQTLSLVCRRFTKIAQPQLFRTIHFRTIHFRNLVPMVPPTIAVRRLYNTLRQNPHFQQHCRSISIYIKNNEVGDGLPNNYIVANHFARCLTRIRCLKIYGGFENRGPRSCNESTWALIRLFVAYCRDIEHLQISRWGSCLLPLDLLFKWLDFPKLKALSVHGISHWEHGRLELEPRMRRTAPFTSLIISSSKERLEGISLLIQWPALLTRVHFSGYGGRDEVMDYSTLEKLLLIHKDTLKYIAIQYIRLEDDSRVFNATLFPNLEFLELSRWDTHPSSVHFRADDVNVLGPKLKTFCWNFNVGGYESWTAFDEASSLWISNLANATVACNAALRRIELRLCPRYSEPREETIYPWDLIDDLRDKVLRPKGIDLSYNDPPILKEKWREYLDSFKREALMDEGVDCSSQSRESSLASEEDQSTESSEQAEYKGGYEGEDLRKYFIST</sequence>
<dbReference type="OrthoDB" id="4840564at2759"/>
<reference evidence="2 3" key="1">
    <citation type="journal article" date="2018" name="Sci. Rep.">
        <title>Comparative genomics provides insights into the lifestyle and reveals functional heterogeneity of dark septate endophytic fungi.</title>
        <authorList>
            <person name="Knapp D.G."/>
            <person name="Nemeth J.B."/>
            <person name="Barry K."/>
            <person name="Hainaut M."/>
            <person name="Henrissat B."/>
            <person name="Johnson J."/>
            <person name="Kuo A."/>
            <person name="Lim J.H.P."/>
            <person name="Lipzen A."/>
            <person name="Nolan M."/>
            <person name="Ohm R.A."/>
            <person name="Tamas L."/>
            <person name="Grigoriev I.V."/>
            <person name="Spatafora J.W."/>
            <person name="Nagy L.G."/>
            <person name="Kovacs G.M."/>
        </authorList>
    </citation>
    <scope>NUCLEOTIDE SEQUENCE [LARGE SCALE GENOMIC DNA]</scope>
    <source>
        <strain evidence="2 3">DSE2036</strain>
    </source>
</reference>
<name>A0A2V1DNL2_9PLEO</name>
<evidence type="ECO:0000313" key="3">
    <source>
        <dbReference type="Proteomes" id="UP000244855"/>
    </source>
</evidence>
<gene>
    <name evidence="2" type="ORF">DM02DRAFT_564599</name>
</gene>
<evidence type="ECO:0000313" key="2">
    <source>
        <dbReference type="EMBL" id="PVH99441.1"/>
    </source>
</evidence>
<keyword evidence="3" id="KW-1185">Reference proteome</keyword>
<evidence type="ECO:0000256" key="1">
    <source>
        <dbReference type="SAM" id="MobiDB-lite"/>
    </source>
</evidence>
<accession>A0A2V1DNL2</accession>
<protein>
    <submittedName>
        <fullName evidence="2">Uncharacterized protein</fullName>
    </submittedName>
</protein>
<feature type="compositionally biased region" description="Basic and acidic residues" evidence="1">
    <location>
        <begin position="524"/>
        <end position="542"/>
    </location>
</feature>
<dbReference type="EMBL" id="KZ805392">
    <property type="protein sequence ID" value="PVH99441.1"/>
    <property type="molecule type" value="Genomic_DNA"/>
</dbReference>